<feature type="region of interest" description="Disordered" evidence="1">
    <location>
        <begin position="1"/>
        <end position="107"/>
    </location>
</feature>
<sequence>MSLSLALMPQVPPTGLPCEYPAPKPNARSSIQVRPIGPRQPRTQCDLNDRRLRRVSAVACAPSKHSLPTPGIPPKPPRPSARVTSAPSFTSVSSQVDGPSPVSSDPPSLVMTTTMTLSSPAQLRVSDSTPPFLLQKTHGPPPYFLHRAPVSVIRSPSTPHLKQKRSFKTAMRTPPPSDIQLSPPTQPRSSAGINDASSATTSTVPVRTPYAARRTTSPPLRPLPKPSPPPEKALPPIPFPSHPSSPPAQLSHDPVSMLSASAPSIPASRPVSQDAEETLRQLEQLAAELKQMDMGVLATPKRRRTRVPSQRRRREHAGKSAGAAAISAGAAKSAPSKGSLSVPRIVVTNPSTENLAEDEEPECETDTPRARTPDSDGGSGDVTEEELWVHEYGGWGTSEKGKWKAKASEDDETFPESASGSAHKSRSAHDDDDDELFYIYEPILPVRETRSSARQPVDTATPPPPRSARPRNPGAGGMVRRRLSSAPLLPRPSQVQVLKDSDRPSTAPGWGSVLGLPPPPSALRHQQPSRRAMSSGAADVLQPGKPQTTSPGSAVPRASSAYVTMRSENGQAQGPRQAASWAIAHAAGAPSPGTTSEPNSPRPGVRPRLKSIKGLFKHFSK</sequence>
<feature type="compositionally biased region" description="Low complexity" evidence="1">
    <location>
        <begin position="319"/>
        <end position="339"/>
    </location>
</feature>
<dbReference type="AlphaFoldDB" id="A0AAD7U151"/>
<feature type="compositionally biased region" description="Pro residues" evidence="1">
    <location>
        <begin position="10"/>
        <end position="24"/>
    </location>
</feature>
<feature type="compositionally biased region" description="Acidic residues" evidence="1">
    <location>
        <begin position="355"/>
        <end position="365"/>
    </location>
</feature>
<evidence type="ECO:0000313" key="2">
    <source>
        <dbReference type="EMBL" id="KAJ8489319.1"/>
    </source>
</evidence>
<accession>A0AAD7U151</accession>
<gene>
    <name evidence="2" type="ORF">ONZ51_g2982</name>
</gene>
<feature type="compositionally biased region" description="Basic residues" evidence="1">
    <location>
        <begin position="300"/>
        <end position="316"/>
    </location>
</feature>
<reference evidence="2" key="1">
    <citation type="submission" date="2022-11" db="EMBL/GenBank/DDBJ databases">
        <title>Genome Sequence of Cubamyces cubensis.</title>
        <authorList>
            <person name="Buettner E."/>
        </authorList>
    </citation>
    <scope>NUCLEOTIDE SEQUENCE</scope>
    <source>
        <strain evidence="2">MPL-01</strain>
    </source>
</reference>
<dbReference type="EMBL" id="JAPEVG010000050">
    <property type="protein sequence ID" value="KAJ8489319.1"/>
    <property type="molecule type" value="Genomic_DNA"/>
</dbReference>
<feature type="compositionally biased region" description="Low complexity" evidence="1">
    <location>
        <begin position="484"/>
        <end position="493"/>
    </location>
</feature>
<protein>
    <submittedName>
        <fullName evidence="2">Uncharacterized protein</fullName>
    </submittedName>
</protein>
<feature type="compositionally biased region" description="Low complexity" evidence="1">
    <location>
        <begin position="578"/>
        <end position="589"/>
    </location>
</feature>
<feature type="region of interest" description="Disordered" evidence="1">
    <location>
        <begin position="154"/>
        <end position="277"/>
    </location>
</feature>
<feature type="compositionally biased region" description="Low complexity" evidence="1">
    <location>
        <begin position="91"/>
        <end position="107"/>
    </location>
</feature>
<dbReference type="Proteomes" id="UP001215151">
    <property type="component" value="Unassembled WGS sequence"/>
</dbReference>
<proteinExistence type="predicted"/>
<feature type="compositionally biased region" description="Basic and acidic residues" evidence="1">
    <location>
        <begin position="399"/>
        <end position="408"/>
    </location>
</feature>
<feature type="compositionally biased region" description="Pro residues" evidence="1">
    <location>
        <begin position="70"/>
        <end position="79"/>
    </location>
</feature>
<comment type="caution">
    <text evidence="2">The sequence shown here is derived from an EMBL/GenBank/DDBJ whole genome shotgun (WGS) entry which is preliminary data.</text>
</comment>
<evidence type="ECO:0000313" key="3">
    <source>
        <dbReference type="Proteomes" id="UP001215151"/>
    </source>
</evidence>
<organism evidence="2 3">
    <name type="scientific">Trametes cubensis</name>
    <dbReference type="NCBI Taxonomy" id="1111947"/>
    <lineage>
        <taxon>Eukaryota</taxon>
        <taxon>Fungi</taxon>
        <taxon>Dikarya</taxon>
        <taxon>Basidiomycota</taxon>
        <taxon>Agaricomycotina</taxon>
        <taxon>Agaricomycetes</taxon>
        <taxon>Polyporales</taxon>
        <taxon>Polyporaceae</taxon>
        <taxon>Trametes</taxon>
    </lineage>
</organism>
<evidence type="ECO:0000256" key="1">
    <source>
        <dbReference type="SAM" id="MobiDB-lite"/>
    </source>
</evidence>
<feature type="compositionally biased region" description="Basic residues" evidence="1">
    <location>
        <begin position="605"/>
        <end position="621"/>
    </location>
</feature>
<feature type="compositionally biased region" description="Low complexity" evidence="1">
    <location>
        <begin position="256"/>
        <end position="272"/>
    </location>
</feature>
<name>A0AAD7U151_9APHY</name>
<keyword evidence="3" id="KW-1185">Reference proteome</keyword>
<feature type="region of interest" description="Disordered" evidence="1">
    <location>
        <begin position="291"/>
        <end position="621"/>
    </location>
</feature>
<feature type="compositionally biased region" description="Polar residues" evidence="1">
    <location>
        <begin position="179"/>
        <end position="205"/>
    </location>
</feature>
<feature type="compositionally biased region" description="Pro residues" evidence="1">
    <location>
        <begin position="219"/>
        <end position="246"/>
    </location>
</feature>